<dbReference type="AlphaFoldDB" id="A0A319D453"/>
<reference evidence="6 7" key="1">
    <citation type="submission" date="2018-02" db="EMBL/GenBank/DDBJ databases">
        <title>The genomes of Aspergillus section Nigri reveals drivers in fungal speciation.</title>
        <authorList>
            <consortium name="DOE Joint Genome Institute"/>
            <person name="Vesth T.C."/>
            <person name="Nybo J."/>
            <person name="Theobald S."/>
            <person name="Brandl J."/>
            <person name="Frisvad J.C."/>
            <person name="Nielsen K.F."/>
            <person name="Lyhne E.K."/>
            <person name="Kogle M.E."/>
            <person name="Kuo A."/>
            <person name="Riley R."/>
            <person name="Clum A."/>
            <person name="Nolan M."/>
            <person name="Lipzen A."/>
            <person name="Salamov A."/>
            <person name="Henrissat B."/>
            <person name="Wiebenga A."/>
            <person name="De vries R.P."/>
            <person name="Grigoriev I.V."/>
            <person name="Mortensen U.H."/>
            <person name="Andersen M.R."/>
            <person name="Baker S.E."/>
        </authorList>
    </citation>
    <scope>NUCLEOTIDE SEQUENCE [LARGE SCALE GENOMIC DNA]</scope>
    <source>
        <strain evidence="6 7">CBS 707.79</strain>
    </source>
</reference>
<evidence type="ECO:0000313" key="7">
    <source>
        <dbReference type="Proteomes" id="UP000247810"/>
    </source>
</evidence>
<gene>
    <name evidence="6" type="ORF">BO71DRAFT_432268</name>
</gene>
<feature type="transmembrane region" description="Helical" evidence="5">
    <location>
        <begin position="131"/>
        <end position="150"/>
    </location>
</feature>
<comment type="subcellular location">
    <subcellularLocation>
        <location evidence="1">Membrane</location>
        <topology evidence="1">Multi-pass membrane protein</topology>
    </subcellularLocation>
</comment>
<dbReference type="GO" id="GO:0022857">
    <property type="term" value="F:transmembrane transporter activity"/>
    <property type="evidence" value="ECO:0007669"/>
    <property type="project" value="TreeGrafter"/>
</dbReference>
<protein>
    <recommendedName>
        <fullName evidence="8">MFS general substrate transporter</fullName>
    </recommendedName>
</protein>
<sequence length="159" mass="17797">MVSQILMPPNVPTTNYPKITLLIQQCRSPLQSPIILQNANLIENALRLQHRHAHSINVRLHIGLVLHHRYLQIRLSIISPVPWSFNSSQIGLFNLLPFIGSLIGSSVGGPMNDWWIQFLAKRNRGIYEPEFRLWMALPAIAACPIGLVLFGKGLAVGLP</sequence>
<organism evidence="6 7">
    <name type="scientific">Aspergillus ellipticus CBS 707.79</name>
    <dbReference type="NCBI Taxonomy" id="1448320"/>
    <lineage>
        <taxon>Eukaryota</taxon>
        <taxon>Fungi</taxon>
        <taxon>Dikarya</taxon>
        <taxon>Ascomycota</taxon>
        <taxon>Pezizomycotina</taxon>
        <taxon>Eurotiomycetes</taxon>
        <taxon>Eurotiomycetidae</taxon>
        <taxon>Eurotiales</taxon>
        <taxon>Aspergillaceae</taxon>
        <taxon>Aspergillus</taxon>
        <taxon>Aspergillus subgen. Circumdati</taxon>
    </lineage>
</organism>
<dbReference type="Proteomes" id="UP000247810">
    <property type="component" value="Unassembled WGS sequence"/>
</dbReference>
<evidence type="ECO:0000256" key="3">
    <source>
        <dbReference type="ARBA" id="ARBA00022989"/>
    </source>
</evidence>
<dbReference type="STRING" id="1448320.A0A319D453"/>
<evidence type="ECO:0000256" key="1">
    <source>
        <dbReference type="ARBA" id="ARBA00004141"/>
    </source>
</evidence>
<dbReference type="OrthoDB" id="2585655at2759"/>
<accession>A0A319D453</accession>
<keyword evidence="3 5" id="KW-1133">Transmembrane helix</keyword>
<keyword evidence="4 5" id="KW-0472">Membrane</keyword>
<evidence type="ECO:0008006" key="8">
    <source>
        <dbReference type="Google" id="ProtNLM"/>
    </source>
</evidence>
<dbReference type="PANTHER" id="PTHR23502:SF34">
    <property type="entry name" value="PROTEIN HOL1"/>
    <property type="match status" value="1"/>
</dbReference>
<dbReference type="GO" id="GO:0005886">
    <property type="term" value="C:plasma membrane"/>
    <property type="evidence" value="ECO:0007669"/>
    <property type="project" value="TreeGrafter"/>
</dbReference>
<evidence type="ECO:0000256" key="5">
    <source>
        <dbReference type="SAM" id="Phobius"/>
    </source>
</evidence>
<keyword evidence="7" id="KW-1185">Reference proteome</keyword>
<proteinExistence type="predicted"/>
<dbReference type="PANTHER" id="PTHR23502">
    <property type="entry name" value="MAJOR FACILITATOR SUPERFAMILY"/>
    <property type="match status" value="1"/>
</dbReference>
<dbReference type="VEuPathDB" id="FungiDB:BO71DRAFT_432268"/>
<keyword evidence="2 5" id="KW-0812">Transmembrane</keyword>
<name>A0A319D453_9EURO</name>
<dbReference type="EMBL" id="KZ825927">
    <property type="protein sequence ID" value="PYH92044.1"/>
    <property type="molecule type" value="Genomic_DNA"/>
</dbReference>
<evidence type="ECO:0000256" key="4">
    <source>
        <dbReference type="ARBA" id="ARBA00023136"/>
    </source>
</evidence>
<evidence type="ECO:0000256" key="2">
    <source>
        <dbReference type="ARBA" id="ARBA00022692"/>
    </source>
</evidence>
<evidence type="ECO:0000313" key="6">
    <source>
        <dbReference type="EMBL" id="PYH92044.1"/>
    </source>
</evidence>